<dbReference type="EMBL" id="MLYO01000026">
    <property type="protein sequence ID" value="OIK04687.1"/>
    <property type="molecule type" value="Genomic_DNA"/>
</dbReference>
<comment type="caution">
    <text evidence="1">The sequence shown here is derived from an EMBL/GenBank/DDBJ whole genome shotgun (WGS) entry which is preliminary data.</text>
</comment>
<reference evidence="1 2" key="1">
    <citation type="submission" date="2016-10" db="EMBL/GenBank/DDBJ databases">
        <title>Genome sequence of Streptomyces sp. MUSC 1.</title>
        <authorList>
            <person name="Lee L.-H."/>
            <person name="Ser H.-L."/>
            <person name="Law J.W.-F."/>
        </authorList>
    </citation>
    <scope>NUCLEOTIDE SEQUENCE [LARGE SCALE GENOMIC DNA]</scope>
    <source>
        <strain evidence="1 2">MUSC 1</strain>
    </source>
</reference>
<accession>A0A1S2QG96</accession>
<dbReference type="RefSeq" id="WP_071381649.1">
    <property type="nucleotide sequence ID" value="NZ_MLYO01000026.1"/>
</dbReference>
<proteinExistence type="predicted"/>
<dbReference type="OrthoDB" id="4233196at2"/>
<keyword evidence="2" id="KW-1185">Reference proteome</keyword>
<dbReference type="AlphaFoldDB" id="A0A1S2QG96"/>
<sequence>MFSYQDPAAWEPLPPRPRAWLRRRFAASAVYRPAHWVLVVLVWGLLLAAGVLAEIVTTFSDRLEERALGFADRVIARTALPRWYVGWREFRHEGDAGYYRTLVDQSVARRTAQVSAPKPRVPREWTVPVRDYRGAGARYVAERAQAQGWQLRPSDVRKEVSLYWPHPTPLGVDS</sequence>
<name>A0A1S2QG96_9ACTN</name>
<evidence type="ECO:0000313" key="2">
    <source>
        <dbReference type="Proteomes" id="UP000179642"/>
    </source>
</evidence>
<gene>
    <name evidence="1" type="ORF">BIV23_16730</name>
</gene>
<organism evidence="1 2">
    <name type="scientific">Streptomyces monashensis</name>
    <dbReference type="NCBI Taxonomy" id="1678012"/>
    <lineage>
        <taxon>Bacteria</taxon>
        <taxon>Bacillati</taxon>
        <taxon>Actinomycetota</taxon>
        <taxon>Actinomycetes</taxon>
        <taxon>Kitasatosporales</taxon>
        <taxon>Streptomycetaceae</taxon>
        <taxon>Streptomyces</taxon>
    </lineage>
</organism>
<evidence type="ECO:0000313" key="1">
    <source>
        <dbReference type="EMBL" id="OIK04687.1"/>
    </source>
</evidence>
<protein>
    <submittedName>
        <fullName evidence="1">Uncharacterized protein</fullName>
    </submittedName>
</protein>
<dbReference type="Proteomes" id="UP000179642">
    <property type="component" value="Unassembled WGS sequence"/>
</dbReference>